<keyword evidence="3" id="KW-1185">Reference proteome</keyword>
<dbReference type="Proteomes" id="UP000678679">
    <property type="component" value="Chromosome 1"/>
</dbReference>
<protein>
    <submittedName>
        <fullName evidence="2">DUF3127 domain-containing protein</fullName>
    </submittedName>
</protein>
<dbReference type="InterPro" id="IPR012340">
    <property type="entry name" value="NA-bd_OB-fold"/>
</dbReference>
<reference evidence="2 3" key="1">
    <citation type="submission" date="2021-05" db="EMBL/GenBank/DDBJ databases">
        <title>Comparative genomic studies on the polysaccharide-degrading batcterial strains of the Flammeovirga genus.</title>
        <authorList>
            <person name="Zewei F."/>
            <person name="Zheng Z."/>
            <person name="Yu L."/>
            <person name="Ruyue G."/>
            <person name="Yanhong M."/>
            <person name="Yuanyuan C."/>
            <person name="Jingyan G."/>
            <person name="Wenjun H."/>
        </authorList>
    </citation>
    <scope>NUCLEOTIDE SEQUENCE [LARGE SCALE GENOMIC DNA]</scope>
    <source>
        <strain evidence="2 3">NBRC:100898</strain>
    </source>
</reference>
<evidence type="ECO:0000313" key="3">
    <source>
        <dbReference type="Proteomes" id="UP000678679"/>
    </source>
</evidence>
<proteinExistence type="predicted"/>
<dbReference type="AlphaFoldDB" id="A0AAX1N3B5"/>
<dbReference type="Pfam" id="PF11325">
    <property type="entry name" value="DUF3127"/>
    <property type="match status" value="1"/>
</dbReference>
<name>A0AAX1N3B5_9BACT</name>
<sequence length="144" mass="15942">MAFDVVGKIEKLFETQQVSDKFKKREFILLIQDGQYPQYIKFQATQDRCNLLDSFNEGDDIAVTFDLRGRPYDKGGETIYFTNLEAWRIQQAAAYQPQAQAPQYGAAPSTPAPTPAAPTSTPAPTTPTENIASSGDDVTDDLPF</sequence>
<dbReference type="EMBL" id="CP076132">
    <property type="protein sequence ID" value="QWG00413.1"/>
    <property type="molecule type" value="Genomic_DNA"/>
</dbReference>
<organism evidence="2 3">
    <name type="scientific">Flammeovirga yaeyamensis</name>
    <dbReference type="NCBI Taxonomy" id="367791"/>
    <lineage>
        <taxon>Bacteria</taxon>
        <taxon>Pseudomonadati</taxon>
        <taxon>Bacteroidota</taxon>
        <taxon>Cytophagia</taxon>
        <taxon>Cytophagales</taxon>
        <taxon>Flammeovirgaceae</taxon>
        <taxon>Flammeovirga</taxon>
    </lineage>
</organism>
<evidence type="ECO:0000256" key="1">
    <source>
        <dbReference type="SAM" id="MobiDB-lite"/>
    </source>
</evidence>
<dbReference type="KEGG" id="fya:KMW28_12190"/>
<feature type="compositionally biased region" description="Low complexity" evidence="1">
    <location>
        <begin position="117"/>
        <end position="128"/>
    </location>
</feature>
<evidence type="ECO:0000313" key="2">
    <source>
        <dbReference type="EMBL" id="QWG00413.1"/>
    </source>
</evidence>
<dbReference type="RefSeq" id="WP_169663182.1">
    <property type="nucleotide sequence ID" value="NZ_CP076132.1"/>
</dbReference>
<feature type="compositionally biased region" description="Low complexity" evidence="1">
    <location>
        <begin position="98"/>
        <end position="109"/>
    </location>
</feature>
<accession>A0AAX1N3B5</accession>
<feature type="region of interest" description="Disordered" evidence="1">
    <location>
        <begin position="98"/>
        <end position="144"/>
    </location>
</feature>
<gene>
    <name evidence="2" type="ORF">KMW28_12190</name>
</gene>
<dbReference type="SUPFAM" id="SSF50249">
    <property type="entry name" value="Nucleic acid-binding proteins"/>
    <property type="match status" value="1"/>
</dbReference>
<dbReference type="InterPro" id="IPR021474">
    <property type="entry name" value="DUF3127"/>
</dbReference>